<accession>A0A5C8CF79</accession>
<evidence type="ECO:0000256" key="1">
    <source>
        <dbReference type="ARBA" id="ARBA00007068"/>
    </source>
</evidence>
<comment type="caution">
    <text evidence="2">The sequence shown here is derived from an EMBL/GenBank/DDBJ whole genome shotgun (WGS) entry which is preliminary data.</text>
</comment>
<comment type="similarity">
    <text evidence="1">Belongs to the peptidase S58 family.</text>
</comment>
<evidence type="ECO:0000313" key="2">
    <source>
        <dbReference type="EMBL" id="TXJ12124.1"/>
    </source>
</evidence>
<dbReference type="Gene3D" id="3.60.70.12">
    <property type="entry name" value="L-amino peptidase D-ALA esterase/amidase"/>
    <property type="match status" value="1"/>
</dbReference>
<dbReference type="InterPro" id="IPR005321">
    <property type="entry name" value="Peptidase_S58_DmpA"/>
</dbReference>
<name>A0A5C8CF79_9SPIR</name>
<dbReference type="RefSeq" id="WP_147758935.1">
    <property type="nucleotide sequence ID" value="NZ_SAXT01000005.1"/>
</dbReference>
<dbReference type="Pfam" id="PF03576">
    <property type="entry name" value="Peptidase_S58"/>
    <property type="match status" value="1"/>
</dbReference>
<gene>
    <name evidence="2" type="ORF">EPJ80_07980</name>
</gene>
<dbReference type="AlphaFoldDB" id="A0A5C8CF79"/>
<dbReference type="Proteomes" id="UP000325116">
    <property type="component" value="Unassembled WGS sequence"/>
</dbReference>
<reference evidence="2 3" key="1">
    <citation type="journal article" date="1992" name="Lakartidningen">
        <title>[Penicillin V and not amoxicillin is the first choice preparation in acute otitis].</title>
        <authorList>
            <person name="Kamme C."/>
            <person name="Lundgren K."/>
            <person name="Prellner K."/>
        </authorList>
    </citation>
    <scope>NUCLEOTIDE SEQUENCE [LARGE SCALE GENOMIC DNA]</scope>
    <source>
        <strain evidence="2 3">W1</strain>
    </source>
</reference>
<sequence>MKEIKITDIENIKIGNAENEKAGTGCTVIICENGAITGLDIRGGGPASRESELTKPFASAEVIHAVLLSGGSAFGLDAAGGVMKYLEERNIGFDVGVTKVPLVCASCIFDLRVGDYKIRPDAKMSYKACINAEKNNPQMGNFGAGVGATVGKILGLDYAMKSGLGFYALQIGNLKVGAIVSVNAFGDIFDYESGKMIAGLLDIDKKGFRNSEEELIKIVEDKNLSFDIEKNNSITNTTIGAIITNAKFTKSQMGKIASMSHNGFARTIKPVHTTLDGDSIYAMSVGNVNANLDAVGSIAAIVMGKAINSAIVNTKSAYGFKAYNDLINFNAI</sequence>
<dbReference type="SUPFAM" id="SSF56266">
    <property type="entry name" value="DmpA/ArgJ-like"/>
    <property type="match status" value="1"/>
</dbReference>
<protein>
    <submittedName>
        <fullName evidence="2">Peptidase S58 family protein</fullName>
    </submittedName>
</protein>
<evidence type="ECO:0000313" key="3">
    <source>
        <dbReference type="Proteomes" id="UP000325116"/>
    </source>
</evidence>
<dbReference type="InterPro" id="IPR016117">
    <property type="entry name" value="ArgJ-like_dom_sf"/>
</dbReference>
<proteinExistence type="inferred from homology"/>
<dbReference type="CDD" id="cd02252">
    <property type="entry name" value="nylC_like"/>
    <property type="match status" value="1"/>
</dbReference>
<dbReference type="EMBL" id="SAXT01000005">
    <property type="protein sequence ID" value="TXJ12124.1"/>
    <property type="molecule type" value="Genomic_DNA"/>
</dbReference>
<dbReference type="PANTHER" id="PTHR36512">
    <property type="entry name" value="D-AMINOPEPTIDASE"/>
    <property type="match status" value="1"/>
</dbReference>
<organism evidence="2 3">
    <name type="scientific">Brachyspira aalborgi</name>
    <dbReference type="NCBI Taxonomy" id="29522"/>
    <lineage>
        <taxon>Bacteria</taxon>
        <taxon>Pseudomonadati</taxon>
        <taxon>Spirochaetota</taxon>
        <taxon>Spirochaetia</taxon>
        <taxon>Brachyspirales</taxon>
        <taxon>Brachyspiraceae</taxon>
        <taxon>Brachyspira</taxon>
    </lineage>
</organism>
<dbReference type="GO" id="GO:0004177">
    <property type="term" value="F:aminopeptidase activity"/>
    <property type="evidence" value="ECO:0007669"/>
    <property type="project" value="TreeGrafter"/>
</dbReference>
<dbReference type="PANTHER" id="PTHR36512:SF3">
    <property type="entry name" value="BLR5678 PROTEIN"/>
    <property type="match status" value="1"/>
</dbReference>